<evidence type="ECO:0000313" key="1">
    <source>
        <dbReference type="EMBL" id="GBL88367.1"/>
    </source>
</evidence>
<comment type="caution">
    <text evidence="1">The sequence shown here is derived from an EMBL/GenBank/DDBJ whole genome shotgun (WGS) entry which is preliminary data.</text>
</comment>
<name>A0A4Y2B9B7_ARAVE</name>
<accession>A0A4Y2B9B7</accession>
<dbReference type="Proteomes" id="UP000499080">
    <property type="component" value="Unassembled WGS sequence"/>
</dbReference>
<dbReference type="AlphaFoldDB" id="A0A4Y2B9B7"/>
<protein>
    <submittedName>
        <fullName evidence="1">Uncharacterized protein</fullName>
    </submittedName>
</protein>
<sequence length="125" mass="14363">MALVEKCDTEGDAVQRKKENVVTKSWPSKSLEKWRLSKSVAQRAMLCRARRKMYSTRLGLQISGKMALVEKCDIEGDAVQGKKENVVTKSWPSKSLEKWRLSKSVTQRAMLCNARRKKRSLFLCK</sequence>
<proteinExistence type="predicted"/>
<dbReference type="EMBL" id="BGPR01000059">
    <property type="protein sequence ID" value="GBL88367.1"/>
    <property type="molecule type" value="Genomic_DNA"/>
</dbReference>
<evidence type="ECO:0000313" key="2">
    <source>
        <dbReference type="Proteomes" id="UP000499080"/>
    </source>
</evidence>
<gene>
    <name evidence="1" type="ORF">AVEN_103026_1</name>
</gene>
<keyword evidence="2" id="KW-1185">Reference proteome</keyword>
<organism evidence="1 2">
    <name type="scientific">Araneus ventricosus</name>
    <name type="common">Orbweaver spider</name>
    <name type="synonym">Epeira ventricosa</name>
    <dbReference type="NCBI Taxonomy" id="182803"/>
    <lineage>
        <taxon>Eukaryota</taxon>
        <taxon>Metazoa</taxon>
        <taxon>Ecdysozoa</taxon>
        <taxon>Arthropoda</taxon>
        <taxon>Chelicerata</taxon>
        <taxon>Arachnida</taxon>
        <taxon>Araneae</taxon>
        <taxon>Araneomorphae</taxon>
        <taxon>Entelegynae</taxon>
        <taxon>Araneoidea</taxon>
        <taxon>Araneidae</taxon>
        <taxon>Araneus</taxon>
    </lineage>
</organism>
<reference evidence="1 2" key="1">
    <citation type="journal article" date="2019" name="Sci. Rep.">
        <title>Orb-weaving spider Araneus ventricosus genome elucidates the spidroin gene catalogue.</title>
        <authorList>
            <person name="Kono N."/>
            <person name="Nakamura H."/>
            <person name="Ohtoshi R."/>
            <person name="Moran D.A.P."/>
            <person name="Shinohara A."/>
            <person name="Yoshida Y."/>
            <person name="Fujiwara M."/>
            <person name="Mori M."/>
            <person name="Tomita M."/>
            <person name="Arakawa K."/>
        </authorList>
    </citation>
    <scope>NUCLEOTIDE SEQUENCE [LARGE SCALE GENOMIC DNA]</scope>
</reference>